<dbReference type="EMBL" id="FNVA01000003">
    <property type="protein sequence ID" value="SEG18156.1"/>
    <property type="molecule type" value="Genomic_DNA"/>
</dbReference>
<organism evidence="1 2">
    <name type="scientific">Bryocella elongata</name>
    <dbReference type="NCBI Taxonomy" id="863522"/>
    <lineage>
        <taxon>Bacteria</taxon>
        <taxon>Pseudomonadati</taxon>
        <taxon>Acidobacteriota</taxon>
        <taxon>Terriglobia</taxon>
        <taxon>Terriglobales</taxon>
        <taxon>Acidobacteriaceae</taxon>
        <taxon>Bryocella</taxon>
    </lineage>
</organism>
<reference evidence="1 2" key="1">
    <citation type="submission" date="2016-10" db="EMBL/GenBank/DDBJ databases">
        <authorList>
            <person name="de Groot N.N."/>
        </authorList>
    </citation>
    <scope>NUCLEOTIDE SEQUENCE [LARGE SCALE GENOMIC DNA]</scope>
    <source>
        <strain evidence="1 2">DSM 22489</strain>
    </source>
</reference>
<evidence type="ECO:0000313" key="1">
    <source>
        <dbReference type="EMBL" id="SEG18156.1"/>
    </source>
</evidence>
<dbReference type="OrthoDB" id="5187175at2"/>
<keyword evidence="2" id="KW-1185">Reference proteome</keyword>
<dbReference type="InterPro" id="IPR032025">
    <property type="entry name" value="DUF5063"/>
</dbReference>
<dbReference type="Gene3D" id="1.20.120.1550">
    <property type="entry name" value="Protein of unknown function DUF5063"/>
    <property type="match status" value="1"/>
</dbReference>
<protein>
    <recommendedName>
        <fullName evidence="3">DUF5063 domain-containing protein</fullName>
    </recommendedName>
</protein>
<dbReference type="Pfam" id="PF16702">
    <property type="entry name" value="DUF5063"/>
    <property type="match status" value="1"/>
</dbReference>
<dbReference type="AlphaFoldDB" id="A0A1H5Y3N5"/>
<gene>
    <name evidence="1" type="ORF">SAMN05421819_2087</name>
</gene>
<proteinExistence type="predicted"/>
<evidence type="ECO:0008006" key="3">
    <source>
        <dbReference type="Google" id="ProtNLM"/>
    </source>
</evidence>
<evidence type="ECO:0000313" key="2">
    <source>
        <dbReference type="Proteomes" id="UP000236728"/>
    </source>
</evidence>
<sequence>MNERSTAEIYEEFRELAQAYCKALEVGAELSILRTHLLKLYVAAVSLPAIPCGPAPTRDITHDEAMGIFRLIGKKLPIDYYWDTFQPLADPPELAIASSLVDDLTDIWRDLKNGLLALENADAAAERGVWWNWRFSFYSHWGHHAIGALRVLHDYLKPED</sequence>
<dbReference type="InterPro" id="IPR038312">
    <property type="entry name" value="DUF5063_sf"/>
</dbReference>
<dbReference type="RefSeq" id="WP_103932988.1">
    <property type="nucleotide sequence ID" value="NZ_FNVA01000003.1"/>
</dbReference>
<accession>A0A1H5Y3N5</accession>
<dbReference type="Proteomes" id="UP000236728">
    <property type="component" value="Unassembled WGS sequence"/>
</dbReference>
<name>A0A1H5Y3N5_9BACT</name>